<comment type="catalytic activity">
    <reaction evidence="8">
        <text>DNA(n) + a 2'-deoxyribonucleoside 5'-triphosphate = DNA(n+1) + diphosphate</text>
        <dbReference type="Rhea" id="RHEA:22508"/>
        <dbReference type="Rhea" id="RHEA-COMP:17339"/>
        <dbReference type="Rhea" id="RHEA-COMP:17340"/>
        <dbReference type="ChEBI" id="CHEBI:33019"/>
        <dbReference type="ChEBI" id="CHEBI:61560"/>
        <dbReference type="ChEBI" id="CHEBI:173112"/>
        <dbReference type="EC" id="2.7.7.7"/>
    </reaction>
</comment>
<proteinExistence type="inferred from homology"/>
<dbReference type="Proteomes" id="UP000214975">
    <property type="component" value="Chromosome"/>
</dbReference>
<accession>A0A223HVN4</accession>
<dbReference type="AlphaFoldDB" id="A0A223HVN4"/>
<dbReference type="Gene3D" id="3.40.50.300">
    <property type="entry name" value="P-loop containing nucleotide triphosphate hydrolases"/>
    <property type="match status" value="1"/>
</dbReference>
<evidence type="ECO:0000259" key="9">
    <source>
        <dbReference type="Pfam" id="PF06144"/>
    </source>
</evidence>
<evidence type="ECO:0000256" key="5">
    <source>
        <dbReference type="ARBA" id="ARBA00022705"/>
    </source>
</evidence>
<evidence type="ECO:0000256" key="3">
    <source>
        <dbReference type="ARBA" id="ARBA00022679"/>
    </source>
</evidence>
<gene>
    <name evidence="11" type="ORF">Thert_00077</name>
</gene>
<evidence type="ECO:0000256" key="7">
    <source>
        <dbReference type="ARBA" id="ARBA00034754"/>
    </source>
</evidence>
<dbReference type="SUPFAM" id="SSF52540">
    <property type="entry name" value="P-loop containing nucleoside triphosphate hydrolases"/>
    <property type="match status" value="1"/>
</dbReference>
<name>A0A223HVN4_THETR</name>
<dbReference type="RefSeq" id="WP_094396654.1">
    <property type="nucleotide sequence ID" value="NZ_CP016893.1"/>
</dbReference>
<dbReference type="InterPro" id="IPR010372">
    <property type="entry name" value="DNA_pol3_delta_N"/>
</dbReference>
<dbReference type="EMBL" id="CP016893">
    <property type="protein sequence ID" value="AST56334.1"/>
    <property type="molecule type" value="Genomic_DNA"/>
</dbReference>
<dbReference type="Pfam" id="PF21694">
    <property type="entry name" value="DNA_pol3_delta_C"/>
    <property type="match status" value="1"/>
</dbReference>
<dbReference type="GO" id="GO:0003677">
    <property type="term" value="F:DNA binding"/>
    <property type="evidence" value="ECO:0007669"/>
    <property type="project" value="InterPro"/>
</dbReference>
<protein>
    <recommendedName>
        <fullName evidence="2">DNA polymerase III subunit delta</fullName>
        <ecNumber evidence="1">2.7.7.7</ecNumber>
    </recommendedName>
</protein>
<keyword evidence="6" id="KW-0239">DNA-directed DNA polymerase</keyword>
<keyword evidence="4" id="KW-0548">Nucleotidyltransferase</keyword>
<evidence type="ECO:0000313" key="11">
    <source>
        <dbReference type="EMBL" id="AST56334.1"/>
    </source>
</evidence>
<feature type="domain" description="DNA polymerase III delta subunit-like C-terminal" evidence="10">
    <location>
        <begin position="210"/>
        <end position="326"/>
    </location>
</feature>
<dbReference type="Pfam" id="PF06144">
    <property type="entry name" value="DNA_pol3_delta"/>
    <property type="match status" value="1"/>
</dbReference>
<sequence length="330" mass="38252">MNLNYAEFLEIVNKSFLPAYVFYGEERFLIDEAVKKLKNKLLTDGTDIMNLSIIENIDDKNVIDSLETLPFMSDHRLILIKDDEFFKKLNDSTINNIIKHIEDGDTNNCIAFIFGDKIDMRKKLFKTISKVGAIVNFEHLKYEEAVNYVGFFVRKYGKVIKKPVAEYIVKNIGVDLYRLLNEVKKFVSYSNDKEILIDDVKFLISSNISESVFRLVNAIGLKQESTAIYVLNKMIANAENPIGILAMIGRQFRILLKAKYFLKQNLDRKELQSRLGIPYFSINDIIEQSKRFEEDDLIDAYELCVKCDRELKLSYDGNVVLESLIRKLCN</sequence>
<organism evidence="11 12">
    <name type="scientific">Thermoanaerobacterium thermosaccharolyticum</name>
    <name type="common">Clostridium thermosaccharolyticum</name>
    <dbReference type="NCBI Taxonomy" id="1517"/>
    <lineage>
        <taxon>Bacteria</taxon>
        <taxon>Bacillati</taxon>
        <taxon>Bacillota</taxon>
        <taxon>Clostridia</taxon>
        <taxon>Thermoanaerobacterales</taxon>
        <taxon>Thermoanaerobacteraceae</taxon>
        <taxon>Thermoanaerobacterium</taxon>
    </lineage>
</organism>
<dbReference type="PANTHER" id="PTHR34388:SF1">
    <property type="entry name" value="DNA POLYMERASE III SUBUNIT DELTA"/>
    <property type="match status" value="1"/>
</dbReference>
<keyword evidence="3" id="KW-0808">Transferase</keyword>
<dbReference type="EC" id="2.7.7.7" evidence="1"/>
<dbReference type="GO" id="GO:0006261">
    <property type="term" value="P:DNA-templated DNA replication"/>
    <property type="evidence" value="ECO:0007669"/>
    <property type="project" value="TreeGrafter"/>
</dbReference>
<evidence type="ECO:0000256" key="2">
    <source>
        <dbReference type="ARBA" id="ARBA00017703"/>
    </source>
</evidence>
<evidence type="ECO:0000256" key="1">
    <source>
        <dbReference type="ARBA" id="ARBA00012417"/>
    </source>
</evidence>
<comment type="similarity">
    <text evidence="7">Belongs to the DNA polymerase HolA subunit family.</text>
</comment>
<dbReference type="SUPFAM" id="SSF48019">
    <property type="entry name" value="post-AAA+ oligomerization domain-like"/>
    <property type="match status" value="1"/>
</dbReference>
<dbReference type="NCBIfam" id="TIGR01128">
    <property type="entry name" value="holA"/>
    <property type="match status" value="1"/>
</dbReference>
<dbReference type="Gene3D" id="1.20.272.10">
    <property type="match status" value="1"/>
</dbReference>
<evidence type="ECO:0000256" key="4">
    <source>
        <dbReference type="ARBA" id="ARBA00022695"/>
    </source>
</evidence>
<dbReference type="InterPro" id="IPR027417">
    <property type="entry name" value="P-loop_NTPase"/>
</dbReference>
<dbReference type="InterPro" id="IPR048466">
    <property type="entry name" value="DNA_pol3_delta-like_C"/>
</dbReference>
<reference evidence="11 12" key="1">
    <citation type="submission" date="2016-08" db="EMBL/GenBank/DDBJ databases">
        <title>A novel genetic cassette of butanologenic Thermoanaerobacterium thermosaccharolyticum that directly convert cellulose to butanol.</title>
        <authorList>
            <person name="Li T."/>
            <person name="He J."/>
        </authorList>
    </citation>
    <scope>NUCLEOTIDE SEQUENCE [LARGE SCALE GENOMIC DNA]</scope>
    <source>
        <strain evidence="11 12">TG57</strain>
    </source>
</reference>
<evidence type="ECO:0000256" key="6">
    <source>
        <dbReference type="ARBA" id="ARBA00022932"/>
    </source>
</evidence>
<evidence type="ECO:0000259" key="10">
    <source>
        <dbReference type="Pfam" id="PF21694"/>
    </source>
</evidence>
<feature type="domain" description="DNA polymerase III delta N-terminal" evidence="9">
    <location>
        <begin position="20"/>
        <end position="137"/>
    </location>
</feature>
<dbReference type="GO" id="GO:0009360">
    <property type="term" value="C:DNA polymerase III complex"/>
    <property type="evidence" value="ECO:0007669"/>
    <property type="project" value="InterPro"/>
</dbReference>
<dbReference type="InterPro" id="IPR005790">
    <property type="entry name" value="DNA_polIII_delta"/>
</dbReference>
<dbReference type="InterPro" id="IPR008921">
    <property type="entry name" value="DNA_pol3_clamp-load_cplx_C"/>
</dbReference>
<keyword evidence="5" id="KW-0235">DNA replication</keyword>
<evidence type="ECO:0000256" key="8">
    <source>
        <dbReference type="ARBA" id="ARBA00049244"/>
    </source>
</evidence>
<dbReference type="PANTHER" id="PTHR34388">
    <property type="entry name" value="DNA POLYMERASE III SUBUNIT DELTA"/>
    <property type="match status" value="1"/>
</dbReference>
<evidence type="ECO:0000313" key="12">
    <source>
        <dbReference type="Proteomes" id="UP000214975"/>
    </source>
</evidence>
<dbReference type="GO" id="GO:0003887">
    <property type="term" value="F:DNA-directed DNA polymerase activity"/>
    <property type="evidence" value="ECO:0007669"/>
    <property type="project" value="UniProtKB-KW"/>
</dbReference>
<dbReference type="Gene3D" id="1.10.8.60">
    <property type="match status" value="1"/>
</dbReference>